<dbReference type="AlphaFoldDB" id="A0A919CS09"/>
<evidence type="ECO:0000259" key="2">
    <source>
        <dbReference type="Pfam" id="PF02129"/>
    </source>
</evidence>
<protein>
    <submittedName>
        <fullName evidence="3">Alpha/beta hydrolase</fullName>
    </submittedName>
</protein>
<dbReference type="Proteomes" id="UP000630353">
    <property type="component" value="Unassembled WGS sequence"/>
</dbReference>
<reference evidence="3" key="2">
    <citation type="submission" date="2020-09" db="EMBL/GenBank/DDBJ databases">
        <authorList>
            <person name="Sun Q."/>
            <person name="Kim S."/>
        </authorList>
    </citation>
    <scope>NUCLEOTIDE SEQUENCE</scope>
    <source>
        <strain evidence="3">KCTC 42651</strain>
    </source>
</reference>
<dbReference type="GO" id="GO:0008236">
    <property type="term" value="F:serine-type peptidase activity"/>
    <property type="evidence" value="ECO:0007669"/>
    <property type="project" value="InterPro"/>
</dbReference>
<dbReference type="SUPFAM" id="SSF53474">
    <property type="entry name" value="alpha/beta-Hydrolases"/>
    <property type="match status" value="1"/>
</dbReference>
<evidence type="ECO:0000313" key="3">
    <source>
        <dbReference type="EMBL" id="GHD61686.1"/>
    </source>
</evidence>
<dbReference type="EMBL" id="BMZS01000013">
    <property type="protein sequence ID" value="GHD61686.1"/>
    <property type="molecule type" value="Genomic_DNA"/>
</dbReference>
<sequence>MPEVIINGPEGRIEGRYLHAQEPNAPIALMLHPHPQHGGTMNNKVVYAMYQTFVARGFSTLRFNFRGVGRSQGSYTGGEGELSDAATALDWLQTYNPNARFCWIAGFSFGAWIGMQLLMRRPEITGFVSVAPPANMFDFSFLAPCPASGLVVQGDQDDIVPPESVKKLVDKLSAQRGITITHSVIKGANHFFGQQIDQLSDIIGGYVDKSVEAHEKESA</sequence>
<dbReference type="Pfam" id="PF02129">
    <property type="entry name" value="Peptidase_S15"/>
    <property type="match status" value="1"/>
</dbReference>
<dbReference type="PANTHER" id="PTHR42103">
    <property type="entry name" value="ALPHA/BETA-HYDROLASES SUPERFAMILY PROTEIN"/>
    <property type="match status" value="1"/>
</dbReference>
<dbReference type="RefSeq" id="WP_189994738.1">
    <property type="nucleotide sequence ID" value="NZ_BMZS01000013.1"/>
</dbReference>
<keyword evidence="4" id="KW-1185">Reference proteome</keyword>
<organism evidence="3 4">
    <name type="scientific">Thalassobaculum fulvum</name>
    <dbReference type="NCBI Taxonomy" id="1633335"/>
    <lineage>
        <taxon>Bacteria</taxon>
        <taxon>Pseudomonadati</taxon>
        <taxon>Pseudomonadota</taxon>
        <taxon>Alphaproteobacteria</taxon>
        <taxon>Rhodospirillales</taxon>
        <taxon>Thalassobaculaceae</taxon>
        <taxon>Thalassobaculum</taxon>
    </lineage>
</organism>
<keyword evidence="3" id="KW-0378">Hydrolase</keyword>
<comment type="caution">
    <text evidence="3">The sequence shown here is derived from an EMBL/GenBank/DDBJ whole genome shotgun (WGS) entry which is preliminary data.</text>
</comment>
<proteinExistence type="predicted"/>
<dbReference type="InterPro" id="IPR000383">
    <property type="entry name" value="Xaa-Pro-like_dom"/>
</dbReference>
<dbReference type="GO" id="GO:0006508">
    <property type="term" value="P:proteolysis"/>
    <property type="evidence" value="ECO:0007669"/>
    <property type="project" value="InterPro"/>
</dbReference>
<accession>A0A919CS09</accession>
<dbReference type="Pfam" id="PF00326">
    <property type="entry name" value="Peptidase_S9"/>
    <property type="match status" value="1"/>
</dbReference>
<feature type="domain" description="Xaa-Pro dipeptidyl-peptidase-like" evidence="2">
    <location>
        <begin position="22"/>
        <end position="138"/>
    </location>
</feature>
<dbReference type="InterPro" id="IPR001375">
    <property type="entry name" value="Peptidase_S9_cat"/>
</dbReference>
<evidence type="ECO:0000313" key="4">
    <source>
        <dbReference type="Proteomes" id="UP000630353"/>
    </source>
</evidence>
<dbReference type="InterPro" id="IPR029058">
    <property type="entry name" value="AB_hydrolase_fold"/>
</dbReference>
<feature type="domain" description="Peptidase S9 prolyl oligopeptidase catalytic" evidence="1">
    <location>
        <begin position="148"/>
        <end position="195"/>
    </location>
</feature>
<dbReference type="PANTHER" id="PTHR42103:SF2">
    <property type="entry name" value="AB HYDROLASE-1 DOMAIN-CONTAINING PROTEIN"/>
    <property type="match status" value="1"/>
</dbReference>
<name>A0A919CS09_9PROT</name>
<dbReference type="Gene3D" id="3.40.50.1820">
    <property type="entry name" value="alpha/beta hydrolase"/>
    <property type="match status" value="1"/>
</dbReference>
<gene>
    <name evidence="3" type="ORF">GCM10017083_49370</name>
</gene>
<reference evidence="3" key="1">
    <citation type="journal article" date="2014" name="Int. J. Syst. Evol. Microbiol.">
        <title>Complete genome sequence of Corynebacterium casei LMG S-19264T (=DSM 44701T), isolated from a smear-ripened cheese.</title>
        <authorList>
            <consortium name="US DOE Joint Genome Institute (JGI-PGF)"/>
            <person name="Walter F."/>
            <person name="Albersmeier A."/>
            <person name="Kalinowski J."/>
            <person name="Ruckert C."/>
        </authorList>
    </citation>
    <scope>NUCLEOTIDE SEQUENCE</scope>
    <source>
        <strain evidence="3">KCTC 42651</strain>
    </source>
</reference>
<evidence type="ECO:0000259" key="1">
    <source>
        <dbReference type="Pfam" id="PF00326"/>
    </source>
</evidence>